<accession>A0A931AQ99</accession>
<protein>
    <submittedName>
        <fullName evidence="2">Outer membrane lipoprotein-sorting protein</fullName>
    </submittedName>
</protein>
<dbReference type="Pfam" id="PF17131">
    <property type="entry name" value="LolA_like"/>
    <property type="match status" value="1"/>
</dbReference>
<name>A0A931AQ99_9FIRM</name>
<evidence type="ECO:0000313" key="3">
    <source>
        <dbReference type="Proteomes" id="UP000621436"/>
    </source>
</evidence>
<organism evidence="2 3">
    <name type="scientific">Halonatronomonas betaini</name>
    <dbReference type="NCBI Taxonomy" id="2778430"/>
    <lineage>
        <taxon>Bacteria</taxon>
        <taxon>Bacillati</taxon>
        <taxon>Bacillota</taxon>
        <taxon>Clostridia</taxon>
        <taxon>Halanaerobiales</taxon>
        <taxon>Halarsenatibacteraceae</taxon>
        <taxon>Halonatronomonas</taxon>
    </lineage>
</organism>
<dbReference type="Proteomes" id="UP000621436">
    <property type="component" value="Unassembled WGS sequence"/>
</dbReference>
<dbReference type="PANTHER" id="PTHR37507">
    <property type="entry name" value="SPORULATION PROTEIN YDCC"/>
    <property type="match status" value="1"/>
</dbReference>
<keyword evidence="2" id="KW-0449">Lipoprotein</keyword>
<dbReference type="PANTHER" id="PTHR37507:SF2">
    <property type="entry name" value="SPORULATION PROTEIN YDCC"/>
    <property type="match status" value="1"/>
</dbReference>
<dbReference type="EMBL" id="JADPIE010000002">
    <property type="protein sequence ID" value="MBF8436069.1"/>
    <property type="molecule type" value="Genomic_DNA"/>
</dbReference>
<evidence type="ECO:0000259" key="1">
    <source>
        <dbReference type="Pfam" id="PF17131"/>
    </source>
</evidence>
<dbReference type="AlphaFoldDB" id="A0A931AQ99"/>
<dbReference type="CDD" id="cd16329">
    <property type="entry name" value="LolA_like"/>
    <property type="match status" value="1"/>
</dbReference>
<feature type="domain" description="Uncharacterized protein TP-0789" evidence="1">
    <location>
        <begin position="72"/>
        <end position="250"/>
    </location>
</feature>
<gene>
    <name evidence="2" type="ORF">I0Q91_03175</name>
</gene>
<dbReference type="Gene3D" id="2.50.20.10">
    <property type="entry name" value="Lipoprotein localisation LolA/LolB/LppX"/>
    <property type="match status" value="1"/>
</dbReference>
<sequence length="250" mass="29101">MATTFLSVSYGFTAEPGENITEIETDLTAEEIMNQRDDNEFIVSARMEAEMVIVKGNRETVKEMVSYSQEGDALTEFTNPRDRGTKYLKLGEELWMYFPDAEDLVRISGHMLNQGMMGSDFSYQDALESERLTDLYQFELLGEEEIDGRMAYVLSGIAREGEEVSYYERKIWIDQERYIGLREELYARNGRMLKVAEVTEVDLFDDDRWYPTEMVMSDQLMEDSRTIFRINEIEFNPEIPEGTFSLDSLQ</sequence>
<dbReference type="InterPro" id="IPR052944">
    <property type="entry name" value="Sporulation_related"/>
</dbReference>
<dbReference type="InterPro" id="IPR033399">
    <property type="entry name" value="TP_0789-like"/>
</dbReference>
<keyword evidence="3" id="KW-1185">Reference proteome</keyword>
<comment type="caution">
    <text evidence="2">The sequence shown here is derived from an EMBL/GenBank/DDBJ whole genome shotgun (WGS) entry which is preliminary data.</text>
</comment>
<reference evidence="2" key="1">
    <citation type="submission" date="2020-11" db="EMBL/GenBank/DDBJ databases">
        <title>Halonatronomonas betainensis gen. nov., sp. nov. a novel haloalkaliphilic representative of the family Halanaerobiacae capable of betaine degradation.</title>
        <authorList>
            <person name="Boltyanskaya Y."/>
            <person name="Kevbrin V."/>
            <person name="Detkova E."/>
            <person name="Grouzdev D.S."/>
            <person name="Koziaeva V."/>
            <person name="Zhilina T."/>
        </authorList>
    </citation>
    <scope>NUCLEOTIDE SEQUENCE</scope>
    <source>
        <strain evidence="2">Z-7014</strain>
    </source>
</reference>
<evidence type="ECO:0000313" key="2">
    <source>
        <dbReference type="EMBL" id="MBF8436069.1"/>
    </source>
</evidence>
<proteinExistence type="predicted"/>